<proteinExistence type="predicted"/>
<name>A0AC60QBQ1_IXOPE</name>
<reference evidence="1 2" key="1">
    <citation type="journal article" date="2020" name="Cell">
        <title>Large-Scale Comparative Analyses of Tick Genomes Elucidate Their Genetic Diversity and Vector Capacities.</title>
        <authorList>
            <consortium name="Tick Genome and Microbiome Consortium (TIGMIC)"/>
            <person name="Jia N."/>
            <person name="Wang J."/>
            <person name="Shi W."/>
            <person name="Du L."/>
            <person name="Sun Y."/>
            <person name="Zhan W."/>
            <person name="Jiang J.F."/>
            <person name="Wang Q."/>
            <person name="Zhang B."/>
            <person name="Ji P."/>
            <person name="Bell-Sakyi L."/>
            <person name="Cui X.M."/>
            <person name="Yuan T.T."/>
            <person name="Jiang B.G."/>
            <person name="Yang W.F."/>
            <person name="Lam T.T."/>
            <person name="Chang Q.C."/>
            <person name="Ding S.J."/>
            <person name="Wang X.J."/>
            <person name="Zhu J.G."/>
            <person name="Ruan X.D."/>
            <person name="Zhao L."/>
            <person name="Wei J.T."/>
            <person name="Ye R.Z."/>
            <person name="Que T.C."/>
            <person name="Du C.H."/>
            <person name="Zhou Y.H."/>
            <person name="Cheng J.X."/>
            <person name="Dai P.F."/>
            <person name="Guo W.B."/>
            <person name="Han X.H."/>
            <person name="Huang E.J."/>
            <person name="Li L.F."/>
            <person name="Wei W."/>
            <person name="Gao Y.C."/>
            <person name="Liu J.Z."/>
            <person name="Shao H.Z."/>
            <person name="Wang X."/>
            <person name="Wang C.C."/>
            <person name="Yang T.C."/>
            <person name="Huo Q.B."/>
            <person name="Li W."/>
            <person name="Chen H.Y."/>
            <person name="Chen S.E."/>
            <person name="Zhou L.G."/>
            <person name="Ni X.B."/>
            <person name="Tian J.H."/>
            <person name="Sheng Y."/>
            <person name="Liu T."/>
            <person name="Pan Y.S."/>
            <person name="Xia L.Y."/>
            <person name="Li J."/>
            <person name="Zhao F."/>
            <person name="Cao W.C."/>
        </authorList>
    </citation>
    <scope>NUCLEOTIDE SEQUENCE [LARGE SCALE GENOMIC DNA]</scope>
    <source>
        <strain evidence="1">Iper-2018</strain>
    </source>
</reference>
<protein>
    <submittedName>
        <fullName evidence="1">Uncharacterized protein</fullName>
    </submittedName>
</protein>
<dbReference type="EMBL" id="JABSTQ010009249">
    <property type="protein sequence ID" value="KAG0431182.1"/>
    <property type="molecule type" value="Genomic_DNA"/>
</dbReference>
<sequence length="114" mass="12698">MLVSEEINVLWTVEPGTGGSDHSPINVVHPTAAPKTIKECKRYHSFTDFEPAARIPQSVSICTAARQIPDAQLVVILKTQPMHYVCVQSMRISEKCYCDPTLQLDFPTPLPKSF</sequence>
<evidence type="ECO:0000313" key="2">
    <source>
        <dbReference type="Proteomes" id="UP000805193"/>
    </source>
</evidence>
<keyword evidence="2" id="KW-1185">Reference proteome</keyword>
<organism evidence="1 2">
    <name type="scientific">Ixodes persulcatus</name>
    <name type="common">Taiga tick</name>
    <dbReference type="NCBI Taxonomy" id="34615"/>
    <lineage>
        <taxon>Eukaryota</taxon>
        <taxon>Metazoa</taxon>
        <taxon>Ecdysozoa</taxon>
        <taxon>Arthropoda</taxon>
        <taxon>Chelicerata</taxon>
        <taxon>Arachnida</taxon>
        <taxon>Acari</taxon>
        <taxon>Parasitiformes</taxon>
        <taxon>Ixodida</taxon>
        <taxon>Ixodoidea</taxon>
        <taxon>Ixodidae</taxon>
        <taxon>Ixodinae</taxon>
        <taxon>Ixodes</taxon>
    </lineage>
</organism>
<evidence type="ECO:0000313" key="1">
    <source>
        <dbReference type="EMBL" id="KAG0431182.1"/>
    </source>
</evidence>
<dbReference type="Proteomes" id="UP000805193">
    <property type="component" value="Unassembled WGS sequence"/>
</dbReference>
<accession>A0AC60QBQ1</accession>
<gene>
    <name evidence="1" type="ORF">HPB47_022026</name>
</gene>
<comment type="caution">
    <text evidence="1">The sequence shown here is derived from an EMBL/GenBank/DDBJ whole genome shotgun (WGS) entry which is preliminary data.</text>
</comment>